<comment type="caution">
    <text evidence="4">The sequence shown here is derived from an EMBL/GenBank/DDBJ whole genome shotgun (WGS) entry which is preliminary data.</text>
</comment>
<dbReference type="EMBL" id="JALGAR010000006">
    <property type="protein sequence ID" value="MCI4659551.1"/>
    <property type="molecule type" value="Genomic_DNA"/>
</dbReference>
<evidence type="ECO:0000313" key="4">
    <source>
        <dbReference type="EMBL" id="MCI4659551.1"/>
    </source>
</evidence>
<dbReference type="InterPro" id="IPR025241">
    <property type="entry name" value="DUF4190"/>
</dbReference>
<gene>
    <name evidence="4" type="ORF">MQH31_17245</name>
</gene>
<name>A0AA41R1X4_9MICO</name>
<dbReference type="AlphaFoldDB" id="A0AA41R1X4"/>
<feature type="domain" description="DUF4190" evidence="3">
    <location>
        <begin position="55"/>
        <end position="108"/>
    </location>
</feature>
<feature type="region of interest" description="Disordered" evidence="1">
    <location>
        <begin position="1"/>
        <end position="49"/>
    </location>
</feature>
<feature type="transmembrane region" description="Helical" evidence="2">
    <location>
        <begin position="55"/>
        <end position="78"/>
    </location>
</feature>
<dbReference type="RefSeq" id="WP_243013043.1">
    <property type="nucleotide sequence ID" value="NZ_JALGAR010000006.1"/>
</dbReference>
<reference evidence="4" key="1">
    <citation type="submission" date="2022-03" db="EMBL/GenBank/DDBJ databases">
        <title>Cryobacterium sp. nov. strain ZS14-85, isolated from Antarctic soil.</title>
        <authorList>
            <person name="Li J."/>
            <person name="Niu G."/>
        </authorList>
    </citation>
    <scope>NUCLEOTIDE SEQUENCE</scope>
    <source>
        <strain evidence="4">ZS14-85</strain>
    </source>
</reference>
<dbReference type="Pfam" id="PF13828">
    <property type="entry name" value="DUF4190"/>
    <property type="match status" value="1"/>
</dbReference>
<keyword evidence="2" id="KW-0472">Membrane</keyword>
<accession>A0AA41R1X4</accession>
<feature type="transmembrane region" description="Helical" evidence="2">
    <location>
        <begin position="90"/>
        <end position="117"/>
    </location>
</feature>
<evidence type="ECO:0000256" key="2">
    <source>
        <dbReference type="SAM" id="Phobius"/>
    </source>
</evidence>
<evidence type="ECO:0000256" key="1">
    <source>
        <dbReference type="SAM" id="MobiDB-lite"/>
    </source>
</evidence>
<sequence>MSDDTQPSFLGGLPSRGAPSWAAPSLGAAADPSHVQGTASAPEPESDRGGQRNTLALVAFIGSFFVSLVGIVCGHIALKQIKRTGQDGRGFALAGVIIGYVGFVSGAIAIVMIVATISAATAVYSSTVDGLQPVVGDGSSTSSTDTPASAADTAEAANVAAGGGSVEGHTVSPELCAALKSFVSVGGEAASSKSVSPELLAATEALAAIASPNQTAYMGYANLLANPASIGSETAVQALSADFVKAAEGDLATCA</sequence>
<keyword evidence="2" id="KW-0812">Transmembrane</keyword>
<keyword evidence="5" id="KW-1185">Reference proteome</keyword>
<keyword evidence="2" id="KW-1133">Transmembrane helix</keyword>
<organism evidence="4 5">
    <name type="scientific">Cryobacterium zhongshanensis</name>
    <dbReference type="NCBI Taxonomy" id="2928153"/>
    <lineage>
        <taxon>Bacteria</taxon>
        <taxon>Bacillati</taxon>
        <taxon>Actinomycetota</taxon>
        <taxon>Actinomycetes</taxon>
        <taxon>Micrococcales</taxon>
        <taxon>Microbacteriaceae</taxon>
        <taxon>Cryobacterium</taxon>
    </lineage>
</organism>
<evidence type="ECO:0000313" key="5">
    <source>
        <dbReference type="Proteomes" id="UP001165341"/>
    </source>
</evidence>
<protein>
    <submittedName>
        <fullName evidence="4">DUF4190 domain-containing protein</fullName>
    </submittedName>
</protein>
<proteinExistence type="predicted"/>
<dbReference type="Proteomes" id="UP001165341">
    <property type="component" value="Unassembled WGS sequence"/>
</dbReference>
<evidence type="ECO:0000259" key="3">
    <source>
        <dbReference type="Pfam" id="PF13828"/>
    </source>
</evidence>